<reference evidence="4" key="1">
    <citation type="journal article" date="2023" name="Mol. Phylogenet. Evol.">
        <title>Genome-scale phylogeny and comparative genomics of the fungal order Sordariales.</title>
        <authorList>
            <person name="Hensen N."/>
            <person name="Bonometti L."/>
            <person name="Westerberg I."/>
            <person name="Brannstrom I.O."/>
            <person name="Guillou S."/>
            <person name="Cros-Aarteil S."/>
            <person name="Calhoun S."/>
            <person name="Haridas S."/>
            <person name="Kuo A."/>
            <person name="Mondo S."/>
            <person name="Pangilinan J."/>
            <person name="Riley R."/>
            <person name="LaButti K."/>
            <person name="Andreopoulos B."/>
            <person name="Lipzen A."/>
            <person name="Chen C."/>
            <person name="Yan M."/>
            <person name="Daum C."/>
            <person name="Ng V."/>
            <person name="Clum A."/>
            <person name="Steindorff A."/>
            <person name="Ohm R.A."/>
            <person name="Martin F."/>
            <person name="Silar P."/>
            <person name="Natvig D.O."/>
            <person name="Lalanne C."/>
            <person name="Gautier V."/>
            <person name="Ament-Velasquez S.L."/>
            <person name="Kruys A."/>
            <person name="Hutchinson M.I."/>
            <person name="Powell A.J."/>
            <person name="Barry K."/>
            <person name="Miller A.N."/>
            <person name="Grigoriev I.V."/>
            <person name="Debuchy R."/>
            <person name="Gladieux P."/>
            <person name="Hiltunen Thoren M."/>
            <person name="Johannesson H."/>
        </authorList>
    </citation>
    <scope>NUCLEOTIDE SEQUENCE</scope>
    <source>
        <strain evidence="4">CBS 118394</strain>
    </source>
</reference>
<dbReference type="AlphaFoldDB" id="A0AAE0IPH1"/>
<name>A0AAE0IPH1_9PEZI</name>
<proteinExistence type="inferred from homology"/>
<sequence length="124" mass="13408">MNSTRPNMVNNMNTLGAGVDINTLPPQDQRLLRLYGGRFPSQSHLFAKKHLHKERKYFDSGDYALSKAGRGVDPLSGGIGSLHPVPQNIPHPHLHLRTTSSSSSTSSSPASSPAGSPSDRSKYM</sequence>
<dbReference type="GO" id="GO:0004864">
    <property type="term" value="F:protein phosphatase inhibitor activity"/>
    <property type="evidence" value="ECO:0007669"/>
    <property type="project" value="TreeGrafter"/>
</dbReference>
<feature type="compositionally biased region" description="Low complexity" evidence="3">
    <location>
        <begin position="98"/>
        <end position="118"/>
    </location>
</feature>
<feature type="region of interest" description="Disordered" evidence="3">
    <location>
        <begin position="69"/>
        <end position="124"/>
    </location>
</feature>
<protein>
    <recommendedName>
        <fullName evidence="2">mRNA stability protein</fullName>
    </recommendedName>
</protein>
<evidence type="ECO:0000256" key="2">
    <source>
        <dbReference type="RuleBase" id="RU363120"/>
    </source>
</evidence>
<organism evidence="4 5">
    <name type="scientific">Apodospora peruviana</name>
    <dbReference type="NCBI Taxonomy" id="516989"/>
    <lineage>
        <taxon>Eukaryota</taxon>
        <taxon>Fungi</taxon>
        <taxon>Dikarya</taxon>
        <taxon>Ascomycota</taxon>
        <taxon>Pezizomycotina</taxon>
        <taxon>Sordariomycetes</taxon>
        <taxon>Sordariomycetidae</taxon>
        <taxon>Sordariales</taxon>
        <taxon>Lasiosphaeriaceae</taxon>
        <taxon>Apodospora</taxon>
    </lineage>
</organism>
<evidence type="ECO:0000313" key="5">
    <source>
        <dbReference type="Proteomes" id="UP001283341"/>
    </source>
</evidence>
<dbReference type="PANTHER" id="PTHR10358:SF6">
    <property type="entry name" value="ENDOSULFINE, ISOFORM A"/>
    <property type="match status" value="1"/>
</dbReference>
<dbReference type="InterPro" id="IPR006760">
    <property type="entry name" value="Endosulphine"/>
</dbReference>
<dbReference type="GO" id="GO:0005737">
    <property type="term" value="C:cytoplasm"/>
    <property type="evidence" value="ECO:0007669"/>
    <property type="project" value="TreeGrafter"/>
</dbReference>
<comment type="similarity">
    <text evidence="1 2">Belongs to the endosulfine family.</text>
</comment>
<dbReference type="Pfam" id="PF04667">
    <property type="entry name" value="Endosulfine"/>
    <property type="match status" value="1"/>
</dbReference>
<dbReference type="PANTHER" id="PTHR10358">
    <property type="entry name" value="ENDOSULFINE"/>
    <property type="match status" value="1"/>
</dbReference>
<comment type="function">
    <text evidence="2">Plays an essential role in initiation of the G0 program by preventing the degradation of specific nutrient-regulated mRNAs via the 5'-3' mRNA decay pathway.</text>
</comment>
<evidence type="ECO:0000256" key="3">
    <source>
        <dbReference type="SAM" id="MobiDB-lite"/>
    </source>
</evidence>
<dbReference type="Proteomes" id="UP001283341">
    <property type="component" value="Unassembled WGS sequence"/>
</dbReference>
<dbReference type="EMBL" id="JAUEDM010000001">
    <property type="protein sequence ID" value="KAK3328739.1"/>
    <property type="molecule type" value="Genomic_DNA"/>
</dbReference>
<reference evidence="4" key="2">
    <citation type="submission" date="2023-06" db="EMBL/GenBank/DDBJ databases">
        <authorList>
            <consortium name="Lawrence Berkeley National Laboratory"/>
            <person name="Haridas S."/>
            <person name="Hensen N."/>
            <person name="Bonometti L."/>
            <person name="Westerberg I."/>
            <person name="Brannstrom I.O."/>
            <person name="Guillou S."/>
            <person name="Cros-Aarteil S."/>
            <person name="Calhoun S."/>
            <person name="Kuo A."/>
            <person name="Mondo S."/>
            <person name="Pangilinan J."/>
            <person name="Riley R."/>
            <person name="Labutti K."/>
            <person name="Andreopoulos B."/>
            <person name="Lipzen A."/>
            <person name="Chen C."/>
            <person name="Yanf M."/>
            <person name="Daum C."/>
            <person name="Ng V."/>
            <person name="Clum A."/>
            <person name="Steindorff A."/>
            <person name="Ohm R."/>
            <person name="Martin F."/>
            <person name="Silar P."/>
            <person name="Natvig D."/>
            <person name="Lalanne C."/>
            <person name="Gautier V."/>
            <person name="Ament-Velasquez S.L."/>
            <person name="Kruys A."/>
            <person name="Hutchinson M.I."/>
            <person name="Powell A.J."/>
            <person name="Barry K."/>
            <person name="Miller A.N."/>
            <person name="Grigoriev I.V."/>
            <person name="Debuchy R."/>
            <person name="Gladieux P."/>
            <person name="Thoren M.H."/>
            <person name="Johannesson H."/>
        </authorList>
    </citation>
    <scope>NUCLEOTIDE SEQUENCE</scope>
    <source>
        <strain evidence="4">CBS 118394</strain>
    </source>
</reference>
<comment type="caution">
    <text evidence="4">The sequence shown here is derived from an EMBL/GenBank/DDBJ whole genome shotgun (WGS) entry which is preliminary data.</text>
</comment>
<gene>
    <name evidence="4" type="ORF">B0H66DRAFT_539267</name>
</gene>
<keyword evidence="5" id="KW-1185">Reference proteome</keyword>
<evidence type="ECO:0000313" key="4">
    <source>
        <dbReference type="EMBL" id="KAK3328739.1"/>
    </source>
</evidence>
<accession>A0AAE0IPH1</accession>
<evidence type="ECO:0000256" key="1">
    <source>
        <dbReference type="ARBA" id="ARBA00010520"/>
    </source>
</evidence>